<evidence type="ECO:0000313" key="4">
    <source>
        <dbReference type="Proteomes" id="UP001595075"/>
    </source>
</evidence>
<evidence type="ECO:0000256" key="2">
    <source>
        <dbReference type="SAM" id="Phobius"/>
    </source>
</evidence>
<keyword evidence="2" id="KW-0472">Membrane</keyword>
<reference evidence="3 4" key="1">
    <citation type="journal article" date="2024" name="Commun. Biol.">
        <title>Comparative genomic analysis of thermophilic fungi reveals convergent evolutionary adaptations and gene losses.</title>
        <authorList>
            <person name="Steindorff A.S."/>
            <person name="Aguilar-Pontes M.V."/>
            <person name="Robinson A.J."/>
            <person name="Andreopoulos B."/>
            <person name="LaButti K."/>
            <person name="Kuo A."/>
            <person name="Mondo S."/>
            <person name="Riley R."/>
            <person name="Otillar R."/>
            <person name="Haridas S."/>
            <person name="Lipzen A."/>
            <person name="Grimwood J."/>
            <person name="Schmutz J."/>
            <person name="Clum A."/>
            <person name="Reid I.D."/>
            <person name="Moisan M.C."/>
            <person name="Butler G."/>
            <person name="Nguyen T.T.M."/>
            <person name="Dewar K."/>
            <person name="Conant G."/>
            <person name="Drula E."/>
            <person name="Henrissat B."/>
            <person name="Hansel C."/>
            <person name="Singer S."/>
            <person name="Hutchinson M.I."/>
            <person name="de Vries R.P."/>
            <person name="Natvig D.O."/>
            <person name="Powell A.J."/>
            <person name="Tsang A."/>
            <person name="Grigoriev I.V."/>
        </authorList>
    </citation>
    <scope>NUCLEOTIDE SEQUENCE [LARGE SCALE GENOMIC DNA]</scope>
    <source>
        <strain evidence="3 4">CBS 494.80</strain>
    </source>
</reference>
<gene>
    <name evidence="3" type="ORF">VTL71DRAFT_11537</name>
</gene>
<accession>A0ABR4CQT7</accession>
<keyword evidence="2" id="KW-0812">Transmembrane</keyword>
<feature type="region of interest" description="Disordered" evidence="1">
    <location>
        <begin position="347"/>
        <end position="375"/>
    </location>
</feature>
<comment type="caution">
    <text evidence="3">The sequence shown here is derived from an EMBL/GenBank/DDBJ whole genome shotgun (WGS) entry which is preliminary data.</text>
</comment>
<proteinExistence type="predicted"/>
<feature type="transmembrane region" description="Helical" evidence="2">
    <location>
        <begin position="717"/>
        <end position="742"/>
    </location>
</feature>
<feature type="transmembrane region" description="Helical" evidence="2">
    <location>
        <begin position="654"/>
        <end position="674"/>
    </location>
</feature>
<feature type="transmembrane region" description="Helical" evidence="2">
    <location>
        <begin position="781"/>
        <end position="803"/>
    </location>
</feature>
<dbReference type="Proteomes" id="UP001595075">
    <property type="component" value="Unassembled WGS sequence"/>
</dbReference>
<feature type="region of interest" description="Disordered" evidence="1">
    <location>
        <begin position="277"/>
        <end position="296"/>
    </location>
</feature>
<keyword evidence="4" id="KW-1185">Reference proteome</keyword>
<feature type="transmembrane region" description="Helical" evidence="2">
    <location>
        <begin position="475"/>
        <end position="498"/>
    </location>
</feature>
<feature type="compositionally biased region" description="Basic and acidic residues" evidence="1">
    <location>
        <begin position="361"/>
        <end position="372"/>
    </location>
</feature>
<feature type="compositionally biased region" description="Polar residues" evidence="1">
    <location>
        <begin position="277"/>
        <end position="286"/>
    </location>
</feature>
<feature type="region of interest" description="Disordered" evidence="1">
    <location>
        <begin position="579"/>
        <end position="606"/>
    </location>
</feature>
<dbReference type="EMBL" id="JAZHXI010000004">
    <property type="protein sequence ID" value="KAL2072194.1"/>
    <property type="molecule type" value="Genomic_DNA"/>
</dbReference>
<keyword evidence="2" id="KW-1133">Transmembrane helix</keyword>
<feature type="transmembrane region" description="Helical" evidence="2">
    <location>
        <begin position="510"/>
        <end position="530"/>
    </location>
</feature>
<sequence>MNTLAGGDLFPFERQKLTFCRISKSTTWIIGRFLLLAFVVNAFQGVSAIDSRICCLKAARGAYTKDSKLLPWESCAFGASYEEGTYKRGEVPEVTTSLAFCREHCPGVRLSNLEEWLLLLTSWILPAIALLIICSTGESKEKKEKIVDTPARNQQGPLFKLSRFINFTTNSVFQVVPNFIIELAAILGDPASAIRGAFSEIALDVRVVYSLYEQKGFDMMMRALAMVAGQTKFDEGVKIALVNTLIAKGLLIATDSTKEDDKVAALRECLHRLENSPRSLLQQDPNRSVRFESRKASPKLEGNDVGRYEAAKTVRWALICSQEQRSTALTNCLRTLLRVLREDPVDEVSLETEKSTVGTEKSPEQNDPEKGQKSTHAATIMTDIRLHRDFKKALEAILQAEHKSTEPDPEAIQPVQEIKPQSKITTTEKGEVGISTQEVVSEVSNSDNPTPFEESDWAKGLKVGIKMSIKGRVDFMKALVVPVILSLVATAGSFYNAYTELGDNSTAHSLAYGVWFSWIIILAVASNCYIATANPGLPRMALKEQVTLSEITVPLRERAHNTRKWSQWLTDIGCTKEEHATPGSITRSDAEQAAEEEAANKKSPRSTARRFVSRFKKLKGLVPKRARNFLGSSFSLERTVTTLNFAIHLLFKQFLGWICVGFTCGCAATISYTTPTVGLGCRSFNHMLYGICTLAIAGMAVYREFLNPQNHWTSFVFARAIYMFGICVNCFILVGGTLFHLIGLYRNCLCSVLGAKANFLLQMSASTALAVGNAKKYWLPIGYVDFGFVWIICCVAVACRAYIHYHITMFEKRLDDEIQDD</sequence>
<evidence type="ECO:0000256" key="1">
    <source>
        <dbReference type="SAM" id="MobiDB-lite"/>
    </source>
</evidence>
<feature type="transmembrane region" description="Helical" evidence="2">
    <location>
        <begin position="686"/>
        <end position="705"/>
    </location>
</feature>
<protein>
    <submittedName>
        <fullName evidence="3">Uncharacterized protein</fullName>
    </submittedName>
</protein>
<organism evidence="3 4">
    <name type="scientific">Oculimacula yallundae</name>
    <dbReference type="NCBI Taxonomy" id="86028"/>
    <lineage>
        <taxon>Eukaryota</taxon>
        <taxon>Fungi</taxon>
        <taxon>Dikarya</taxon>
        <taxon>Ascomycota</taxon>
        <taxon>Pezizomycotina</taxon>
        <taxon>Leotiomycetes</taxon>
        <taxon>Helotiales</taxon>
        <taxon>Ploettnerulaceae</taxon>
        <taxon>Oculimacula</taxon>
    </lineage>
</organism>
<evidence type="ECO:0000313" key="3">
    <source>
        <dbReference type="EMBL" id="KAL2072194.1"/>
    </source>
</evidence>
<name>A0ABR4CQT7_9HELO</name>